<evidence type="ECO:0000313" key="4">
    <source>
        <dbReference type="EMBL" id="AEF39127.1"/>
    </source>
</evidence>
<feature type="domain" description="RelA/SpoT" evidence="3">
    <location>
        <begin position="80"/>
        <end position="203"/>
    </location>
</feature>
<dbReference type="PANTHER" id="PTHR47837">
    <property type="entry name" value="GTP PYROPHOSPHOKINASE YJBM"/>
    <property type="match status" value="1"/>
</dbReference>
<dbReference type="eggNOG" id="COG2357">
    <property type="taxonomic scope" value="Bacteria"/>
</dbReference>
<dbReference type="CDD" id="cd05399">
    <property type="entry name" value="NT_Rel-Spo_like"/>
    <property type="match status" value="1"/>
</dbReference>
<protein>
    <submittedName>
        <fullName evidence="4">RelA/SpoT domain protein</fullName>
    </submittedName>
</protein>
<dbReference type="KEGG" id="asd:AS9A_0673"/>
<dbReference type="SMART" id="SM00954">
    <property type="entry name" value="RelA_SpoT"/>
    <property type="match status" value="1"/>
</dbReference>
<dbReference type="AlphaFoldDB" id="F6EKF6"/>
<name>F6EKF6_HOYSD</name>
<evidence type="ECO:0000313" key="5">
    <source>
        <dbReference type="Proteomes" id="UP000009235"/>
    </source>
</evidence>
<dbReference type="HOGENOM" id="CLU_077095_1_0_11"/>
<keyword evidence="1" id="KW-0175">Coiled coil</keyword>
<dbReference type="Gene3D" id="3.30.460.10">
    <property type="entry name" value="Beta Polymerase, domain 2"/>
    <property type="match status" value="1"/>
</dbReference>
<dbReference type="PANTHER" id="PTHR47837:SF2">
    <property type="entry name" value="GTP PYROPHOSPHOKINASE YWAC"/>
    <property type="match status" value="1"/>
</dbReference>
<dbReference type="Gene3D" id="1.10.287.860">
    <property type="entry name" value="Nucleotidyltransferase"/>
    <property type="match status" value="1"/>
</dbReference>
<feature type="region of interest" description="Disordered" evidence="2">
    <location>
        <begin position="1"/>
        <end position="26"/>
    </location>
</feature>
<dbReference type="InterPro" id="IPR043519">
    <property type="entry name" value="NT_sf"/>
</dbReference>
<accession>F6EKF6</accession>
<dbReference type="SUPFAM" id="SSF81301">
    <property type="entry name" value="Nucleotidyltransferase"/>
    <property type="match status" value="1"/>
</dbReference>
<dbReference type="InterPro" id="IPR052366">
    <property type="entry name" value="GTP_Pyrophosphokinase"/>
</dbReference>
<dbReference type="GO" id="GO:0015969">
    <property type="term" value="P:guanosine tetraphosphate metabolic process"/>
    <property type="evidence" value="ECO:0007669"/>
    <property type="project" value="InterPro"/>
</dbReference>
<dbReference type="Proteomes" id="UP000009235">
    <property type="component" value="Chromosome"/>
</dbReference>
<evidence type="ECO:0000256" key="1">
    <source>
        <dbReference type="SAM" id="Coils"/>
    </source>
</evidence>
<dbReference type="STRING" id="443218.AS9A_0673"/>
<keyword evidence="5" id="KW-1185">Reference proteome</keyword>
<evidence type="ECO:0000259" key="3">
    <source>
        <dbReference type="SMART" id="SM00954"/>
    </source>
</evidence>
<feature type="coiled-coil region" evidence="1">
    <location>
        <begin position="211"/>
        <end position="238"/>
    </location>
</feature>
<proteinExistence type="predicted"/>
<gene>
    <name evidence="4" type="ordered locus">AS9A_0673</name>
</gene>
<dbReference type="InterPro" id="IPR007685">
    <property type="entry name" value="RelA_SpoT"/>
</dbReference>
<sequence>MADSGGMSDGAPNQATTADASPENGRNSEALAELAEIRSQFTRFMMTYQFGLAEIVTKINILKDEFTHIHQYSPIEHVSSRLKTPASILQKAARRGIPLKIDAIRENILDIAGVRISCSFISDTYRIAEMLGGQADVTVLETKDYIANPKPNGYKSLHLLVEIPVFLSDRVQPACVELQIRTIAMDFWAALEHKIYYKYEREIPEALLRELTEAAEAASRLDIKMERLHDEIDRIKSAPTTAEEVPGFPLPRDLLEMLRHFRTS</sequence>
<evidence type="ECO:0000256" key="2">
    <source>
        <dbReference type="SAM" id="MobiDB-lite"/>
    </source>
</evidence>
<dbReference type="EMBL" id="CP002786">
    <property type="protein sequence ID" value="AEF39127.1"/>
    <property type="molecule type" value="Genomic_DNA"/>
</dbReference>
<organism evidence="4 5">
    <name type="scientific">Hoyosella subflava (strain DSM 45089 / JCM 17490 / NBRC 109087 / DQS3-9A1)</name>
    <name type="common">Amycolicicoccus subflavus</name>
    <dbReference type="NCBI Taxonomy" id="443218"/>
    <lineage>
        <taxon>Bacteria</taxon>
        <taxon>Bacillati</taxon>
        <taxon>Actinomycetota</taxon>
        <taxon>Actinomycetes</taxon>
        <taxon>Mycobacteriales</taxon>
        <taxon>Hoyosellaceae</taxon>
        <taxon>Hoyosella</taxon>
    </lineage>
</organism>
<feature type="compositionally biased region" description="Polar residues" evidence="2">
    <location>
        <begin position="11"/>
        <end position="26"/>
    </location>
</feature>
<reference evidence="4 5" key="1">
    <citation type="journal article" date="2011" name="J. Bacteriol.">
        <title>Complete genome sequence of Amycolicicoccus subflavus DQS3-9A1T, an actinomycete isolated from crude oil-polluted soil.</title>
        <authorList>
            <person name="Cai M."/>
            <person name="Chen W.M."/>
            <person name="Nie Y."/>
            <person name="Chi C.Q."/>
            <person name="Wang Y.N."/>
            <person name="Tang Y.Q."/>
            <person name="Li G.Y."/>
            <person name="Wu X.L."/>
        </authorList>
    </citation>
    <scope>NUCLEOTIDE SEQUENCE [LARGE SCALE GENOMIC DNA]</scope>
    <source>
        <strain evidence="5">DSM 45089 / DQS3-9A1</strain>
    </source>
</reference>
<dbReference type="Pfam" id="PF04607">
    <property type="entry name" value="RelA_SpoT"/>
    <property type="match status" value="1"/>
</dbReference>